<accession>A0AAD9G6A3</accession>
<dbReference type="PANTHER" id="PTHR48081:SF8">
    <property type="entry name" value="ALPHA_BETA HYDROLASE FOLD-3 DOMAIN-CONTAINING PROTEIN-RELATED"/>
    <property type="match status" value="1"/>
</dbReference>
<dbReference type="InterPro" id="IPR029058">
    <property type="entry name" value="AB_hydrolase_fold"/>
</dbReference>
<feature type="transmembrane region" description="Helical" evidence="2">
    <location>
        <begin position="29"/>
        <end position="47"/>
    </location>
</feature>
<dbReference type="Proteomes" id="UP001259832">
    <property type="component" value="Unassembled WGS sequence"/>
</dbReference>
<dbReference type="Pfam" id="PF07859">
    <property type="entry name" value="Abhydrolase_3"/>
    <property type="match status" value="1"/>
</dbReference>
<evidence type="ECO:0000259" key="3">
    <source>
        <dbReference type="Pfam" id="PF07859"/>
    </source>
</evidence>
<evidence type="ECO:0000313" key="4">
    <source>
        <dbReference type="EMBL" id="KAK1932583.1"/>
    </source>
</evidence>
<dbReference type="AlphaFoldDB" id="A0AAD9G6A3"/>
<gene>
    <name evidence="4" type="ORF">P3T76_012167</name>
</gene>
<organism evidence="4 5">
    <name type="scientific">Phytophthora citrophthora</name>
    <dbReference type="NCBI Taxonomy" id="4793"/>
    <lineage>
        <taxon>Eukaryota</taxon>
        <taxon>Sar</taxon>
        <taxon>Stramenopiles</taxon>
        <taxon>Oomycota</taxon>
        <taxon>Peronosporomycetes</taxon>
        <taxon>Peronosporales</taxon>
        <taxon>Peronosporaceae</taxon>
        <taxon>Phytophthora</taxon>
    </lineage>
</organism>
<keyword evidence="1" id="KW-0378">Hydrolase</keyword>
<feature type="transmembrane region" description="Helical" evidence="2">
    <location>
        <begin position="54"/>
        <end position="77"/>
    </location>
</feature>
<keyword evidence="2" id="KW-0472">Membrane</keyword>
<dbReference type="PANTHER" id="PTHR48081">
    <property type="entry name" value="AB HYDROLASE SUPERFAMILY PROTEIN C4A8.06C"/>
    <property type="match status" value="1"/>
</dbReference>
<keyword evidence="2" id="KW-0812">Transmembrane</keyword>
<name>A0AAD9G6A3_9STRA</name>
<dbReference type="SUPFAM" id="SSF53474">
    <property type="entry name" value="alpha/beta-Hydrolases"/>
    <property type="match status" value="1"/>
</dbReference>
<evidence type="ECO:0000313" key="5">
    <source>
        <dbReference type="Proteomes" id="UP001259832"/>
    </source>
</evidence>
<feature type="domain" description="Alpha/beta hydrolase fold-3" evidence="3">
    <location>
        <begin position="165"/>
        <end position="377"/>
    </location>
</feature>
<feature type="transmembrane region" description="Helical" evidence="2">
    <location>
        <begin position="5"/>
        <end position="23"/>
    </location>
</feature>
<dbReference type="InterPro" id="IPR050300">
    <property type="entry name" value="GDXG_lipolytic_enzyme"/>
</dbReference>
<dbReference type="Gene3D" id="3.40.50.1820">
    <property type="entry name" value="alpha/beta hydrolase"/>
    <property type="match status" value="1"/>
</dbReference>
<keyword evidence="2" id="KW-1133">Transmembrane helix</keyword>
<reference evidence="4" key="1">
    <citation type="submission" date="2023-08" db="EMBL/GenBank/DDBJ databases">
        <title>Reference Genome Resource for the Citrus Pathogen Phytophthora citrophthora.</title>
        <authorList>
            <person name="Moller H."/>
            <person name="Coetzee B."/>
            <person name="Rose L.J."/>
            <person name="Van Niekerk J.M."/>
        </authorList>
    </citation>
    <scope>NUCLEOTIDE SEQUENCE</scope>
    <source>
        <strain evidence="4">STE-U-9442</strain>
    </source>
</reference>
<comment type="caution">
    <text evidence="4">The sequence shown here is derived from an EMBL/GenBank/DDBJ whole genome shotgun (WGS) entry which is preliminary data.</text>
</comment>
<dbReference type="EMBL" id="JASMQC010000029">
    <property type="protein sequence ID" value="KAK1932583.1"/>
    <property type="molecule type" value="Genomic_DNA"/>
</dbReference>
<sequence>MHETLVNLGLHLVLVGNLLVFLGVPHLPFALLGIVNLATFAGFCYAARLFTTSIVSIPFIALQLQIKLVSVIISYAARGFKPAFPEWTFIFEITISMMRYVFERFSEAIVNENTALVRAPIKRYGEKILDSTCRQYGTIPEKLFVNEMEHLWLRDPHKKQLHIVVLHFHGGGYCMSDPLMNLELGNQTHAMLKQIFKDKHQLEVSVDVLLVRYRMAPERVYPTALNDCFAMYKHVLKHENVLPTHVVLSGDSAGAEMSISTCMRLREGNSQLQPGVVLCYSPVVDFSDVKSGESAPYCLLVDTFLQQCIPLYLRNVKDLNDVSPINHSLQDLPPFFLQWGSLERFYEQGLRFKAKAEAEGVTKMEFDFLPNMVHDVVMFPWEVCPSAEKGLRNGCEFAAKNLAPVLRGASPCNVNLVLEFPTKATPFA</sequence>
<dbReference type="InterPro" id="IPR013094">
    <property type="entry name" value="AB_hydrolase_3"/>
</dbReference>
<protein>
    <submittedName>
        <fullName evidence="4">Esterase</fullName>
    </submittedName>
</protein>
<proteinExistence type="predicted"/>
<evidence type="ECO:0000256" key="1">
    <source>
        <dbReference type="ARBA" id="ARBA00022801"/>
    </source>
</evidence>
<dbReference type="GO" id="GO:0016787">
    <property type="term" value="F:hydrolase activity"/>
    <property type="evidence" value="ECO:0007669"/>
    <property type="project" value="UniProtKB-KW"/>
</dbReference>
<keyword evidence="5" id="KW-1185">Reference proteome</keyword>
<evidence type="ECO:0000256" key="2">
    <source>
        <dbReference type="SAM" id="Phobius"/>
    </source>
</evidence>